<dbReference type="Gene3D" id="1.10.472.10">
    <property type="entry name" value="Cyclin-like"/>
    <property type="match status" value="1"/>
</dbReference>
<protein>
    <recommendedName>
        <fullName evidence="4">Cyclin N-terminal domain-containing protein</fullName>
    </recommendedName>
</protein>
<organism evidence="2 3">
    <name type="scientific">Neoarthrinium moseri</name>
    <dbReference type="NCBI Taxonomy" id="1658444"/>
    <lineage>
        <taxon>Eukaryota</taxon>
        <taxon>Fungi</taxon>
        <taxon>Dikarya</taxon>
        <taxon>Ascomycota</taxon>
        <taxon>Pezizomycotina</taxon>
        <taxon>Sordariomycetes</taxon>
        <taxon>Xylariomycetidae</taxon>
        <taxon>Amphisphaeriales</taxon>
        <taxon>Apiosporaceae</taxon>
        <taxon>Neoarthrinium</taxon>
    </lineage>
</organism>
<dbReference type="CDD" id="cd20557">
    <property type="entry name" value="CYCLIN_ScPCL1-like"/>
    <property type="match status" value="1"/>
</dbReference>
<accession>A0A9P9WCH5</accession>
<dbReference type="OrthoDB" id="3877279at2759"/>
<comment type="caution">
    <text evidence="2">The sequence shown here is derived from an EMBL/GenBank/DDBJ whole genome shotgun (WGS) entry which is preliminary data.</text>
</comment>
<keyword evidence="3" id="KW-1185">Reference proteome</keyword>
<dbReference type="AlphaFoldDB" id="A0A9P9WCH5"/>
<name>A0A9P9WCH5_9PEZI</name>
<evidence type="ECO:0000313" key="3">
    <source>
        <dbReference type="Proteomes" id="UP000829685"/>
    </source>
</evidence>
<dbReference type="EMBL" id="JAFIMR010000042">
    <property type="protein sequence ID" value="KAI1856749.1"/>
    <property type="molecule type" value="Genomic_DNA"/>
</dbReference>
<proteinExistence type="predicted"/>
<feature type="region of interest" description="Disordered" evidence="1">
    <location>
        <begin position="25"/>
        <end position="52"/>
    </location>
</feature>
<evidence type="ECO:0000313" key="2">
    <source>
        <dbReference type="EMBL" id="KAI1856749.1"/>
    </source>
</evidence>
<gene>
    <name evidence="2" type="ORF">JX265_011390</name>
</gene>
<reference evidence="2" key="1">
    <citation type="submission" date="2021-03" db="EMBL/GenBank/DDBJ databases">
        <title>Revisited historic fungal species revealed as producer of novel bioactive compounds through whole genome sequencing and comparative genomics.</title>
        <authorList>
            <person name="Vignolle G.A."/>
            <person name="Hochenegger N."/>
            <person name="Mach R.L."/>
            <person name="Mach-Aigner A.R."/>
            <person name="Javad Rahimi M."/>
            <person name="Salim K.A."/>
            <person name="Chan C.M."/>
            <person name="Lim L.B.L."/>
            <person name="Cai F."/>
            <person name="Druzhinina I.S."/>
            <person name="U'Ren J.M."/>
            <person name="Derntl C."/>
        </authorList>
    </citation>
    <scope>NUCLEOTIDE SEQUENCE</scope>
    <source>
        <strain evidence="2">TUCIM 5799</strain>
    </source>
</reference>
<dbReference type="InterPro" id="IPR036915">
    <property type="entry name" value="Cyclin-like_sf"/>
</dbReference>
<sequence length="311" mass="34759">MGHNKSFSQNDGFEFDEARFRKFYKPLSNLPTPPPSSRNSSATQSPRFPAEDAEVCDVESLAPAVHLTRMLPSGLSLEPPSVAVVQTILRHANLPMDTIALAVCILDALPARFRNRWRMAYPRSRQTPLASKRHTMPSGPIQPPSDDAVMPEVVALSALIIANKFLEDMHDTTQYFSSVWGADAWSCEQINVTERCIMEALEYRIMPLMAPDYIQEARHDLEFTRRELLDENSDAALEAKECGLYHIKPMSSGEAVVGLGLQLTPAETPRSELHTPFGFNQFLGQETREAFANTQEVPQGYLHLPSEAHPQ</sequence>
<evidence type="ECO:0008006" key="4">
    <source>
        <dbReference type="Google" id="ProtNLM"/>
    </source>
</evidence>
<dbReference type="SUPFAM" id="SSF47954">
    <property type="entry name" value="Cyclin-like"/>
    <property type="match status" value="1"/>
</dbReference>
<evidence type="ECO:0000256" key="1">
    <source>
        <dbReference type="SAM" id="MobiDB-lite"/>
    </source>
</evidence>
<dbReference type="Proteomes" id="UP000829685">
    <property type="component" value="Unassembled WGS sequence"/>
</dbReference>